<keyword evidence="3" id="KW-1185">Reference proteome</keyword>
<dbReference type="Proteomes" id="UP001056436">
    <property type="component" value="Unassembled WGS sequence"/>
</dbReference>
<evidence type="ECO:0000313" key="3">
    <source>
        <dbReference type="Proteomes" id="UP001056436"/>
    </source>
</evidence>
<evidence type="ECO:0000313" key="2">
    <source>
        <dbReference type="EMBL" id="KAI3554032.1"/>
    </source>
</evidence>
<accession>A0A9P9XGT2</accession>
<proteinExistence type="predicted"/>
<organism evidence="2 3">
    <name type="scientific">Colletotrichum abscissum</name>
    <dbReference type="NCBI Taxonomy" id="1671311"/>
    <lineage>
        <taxon>Eukaryota</taxon>
        <taxon>Fungi</taxon>
        <taxon>Dikarya</taxon>
        <taxon>Ascomycota</taxon>
        <taxon>Pezizomycotina</taxon>
        <taxon>Sordariomycetes</taxon>
        <taxon>Hypocreomycetidae</taxon>
        <taxon>Glomerellales</taxon>
        <taxon>Glomerellaceae</taxon>
        <taxon>Colletotrichum</taxon>
        <taxon>Colletotrichum acutatum species complex</taxon>
    </lineage>
</organism>
<dbReference type="EMBL" id="SDAQ01000026">
    <property type="protein sequence ID" value="KAI3554032.1"/>
    <property type="molecule type" value="Genomic_DNA"/>
</dbReference>
<evidence type="ECO:0000256" key="1">
    <source>
        <dbReference type="SAM" id="MobiDB-lite"/>
    </source>
</evidence>
<feature type="compositionally biased region" description="Basic residues" evidence="1">
    <location>
        <begin position="12"/>
        <end position="23"/>
    </location>
</feature>
<sequence>MRTSHLGGKASVWRRSRGRGTGRGKKFCCSWTRFAMSSTTKVFIHT</sequence>
<protein>
    <submittedName>
        <fullName evidence="2">Uncharacterized protein</fullName>
    </submittedName>
</protein>
<reference evidence="2" key="1">
    <citation type="submission" date="2019-01" db="EMBL/GenBank/DDBJ databases">
        <title>Colletotrichum abscissum LGMF1257.</title>
        <authorList>
            <person name="Baroncelli R."/>
        </authorList>
    </citation>
    <scope>NUCLEOTIDE SEQUENCE</scope>
    <source>
        <strain evidence="2">Ca142</strain>
    </source>
</reference>
<gene>
    <name evidence="2" type="ORF">CABS02_05751</name>
</gene>
<comment type="caution">
    <text evidence="2">The sequence shown here is derived from an EMBL/GenBank/DDBJ whole genome shotgun (WGS) entry which is preliminary data.</text>
</comment>
<feature type="region of interest" description="Disordered" evidence="1">
    <location>
        <begin position="1"/>
        <end position="23"/>
    </location>
</feature>
<name>A0A9P9XGT2_9PEZI</name>
<dbReference type="AlphaFoldDB" id="A0A9P9XGT2"/>